<evidence type="ECO:0000256" key="6">
    <source>
        <dbReference type="ARBA" id="ARBA00022989"/>
    </source>
</evidence>
<evidence type="ECO:0008006" key="11">
    <source>
        <dbReference type="Google" id="ProtNLM"/>
    </source>
</evidence>
<accession>A0A1G2QQ00</accession>
<evidence type="ECO:0000256" key="1">
    <source>
        <dbReference type="ARBA" id="ARBA00004429"/>
    </source>
</evidence>
<evidence type="ECO:0000256" key="7">
    <source>
        <dbReference type="ARBA" id="ARBA00023136"/>
    </source>
</evidence>
<dbReference type="PANTHER" id="PTHR32195">
    <property type="entry name" value="OS07G0662800 PROTEIN"/>
    <property type="match status" value="1"/>
</dbReference>
<comment type="subcellular location">
    <subcellularLocation>
        <location evidence="1">Cell inner membrane</location>
        <topology evidence="1">Multi-pass membrane protein</topology>
    </subcellularLocation>
</comment>
<reference evidence="9 10" key="1">
    <citation type="journal article" date="2016" name="Nat. Commun.">
        <title>Thousands of microbial genomes shed light on interconnected biogeochemical processes in an aquifer system.</title>
        <authorList>
            <person name="Anantharaman K."/>
            <person name="Brown C.T."/>
            <person name="Hug L.A."/>
            <person name="Sharon I."/>
            <person name="Castelle C.J."/>
            <person name="Probst A.J."/>
            <person name="Thomas B.C."/>
            <person name="Singh A."/>
            <person name="Wilkins M.J."/>
            <person name="Karaoz U."/>
            <person name="Brodie E.L."/>
            <person name="Williams K.H."/>
            <person name="Hubbard S.S."/>
            <person name="Banfield J.F."/>
        </authorList>
    </citation>
    <scope>NUCLEOTIDE SEQUENCE [LARGE SCALE GENOMIC DNA]</scope>
</reference>
<evidence type="ECO:0000256" key="8">
    <source>
        <dbReference type="SAM" id="Phobius"/>
    </source>
</evidence>
<dbReference type="PANTHER" id="PTHR32195:SF26">
    <property type="entry name" value="TRYPTOPHAN OR TYROSINE TRANSPORTER PROTEIN"/>
    <property type="match status" value="1"/>
</dbReference>
<organism evidence="9 10">
    <name type="scientific">Candidatus Wildermuthbacteria bacterium GWA2_46_15</name>
    <dbReference type="NCBI Taxonomy" id="1802443"/>
    <lineage>
        <taxon>Bacteria</taxon>
        <taxon>Candidatus Wildermuthiibacteriota</taxon>
    </lineage>
</organism>
<dbReference type="InterPro" id="IPR018227">
    <property type="entry name" value="Amino_acid_transport_2"/>
</dbReference>
<dbReference type="STRING" id="1802443.A2117_00820"/>
<feature type="transmembrane region" description="Helical" evidence="8">
    <location>
        <begin position="294"/>
        <end position="314"/>
    </location>
</feature>
<keyword evidence="2" id="KW-0813">Transport</keyword>
<gene>
    <name evidence="9" type="ORF">A2117_00820</name>
</gene>
<protein>
    <recommendedName>
        <fullName evidence="11">Amino acid transporter transmembrane domain-containing protein</fullName>
    </recommendedName>
</protein>
<feature type="transmembrane region" description="Helical" evidence="8">
    <location>
        <begin position="206"/>
        <end position="228"/>
    </location>
</feature>
<evidence type="ECO:0000256" key="3">
    <source>
        <dbReference type="ARBA" id="ARBA00022475"/>
    </source>
</evidence>
<dbReference type="Proteomes" id="UP000179245">
    <property type="component" value="Unassembled WGS sequence"/>
</dbReference>
<proteinExistence type="predicted"/>
<dbReference type="GO" id="GO:0005886">
    <property type="term" value="C:plasma membrane"/>
    <property type="evidence" value="ECO:0007669"/>
    <property type="project" value="UniProtKB-SubCell"/>
</dbReference>
<sequence length="318" mass="35014">HWLFGQVALETPDFLRLPGYVERHLGSGWKKLAGLSMILGTFGALLAYIIIGGKFLSELLGPVFGGSEFFYTLIYFSFGAFFIYRGVKPIAKLDVIFLISLFLIFSVIALSGLPYFKLKNLLASPSWDKLFLPYGPILFALWGATMIPEIEEMLGRDKKLLGKAIFVGVLIPILVYLFFIVAIVGVSGAQTSPDAISGLKPFLGEGIIGLGYLLGILATFTSFIALGLTLRKVFTFDFKINPSISFLLTAAVPLLLFLWGFQDFLSVISLVGGVAMGLEGILILLMYKKIRPNKVWLVLPLLLIFVLGMGYEIVYSLK</sequence>
<keyword evidence="3" id="KW-1003">Cell membrane</keyword>
<evidence type="ECO:0000256" key="2">
    <source>
        <dbReference type="ARBA" id="ARBA00022448"/>
    </source>
</evidence>
<comment type="caution">
    <text evidence="9">The sequence shown here is derived from an EMBL/GenBank/DDBJ whole genome shotgun (WGS) entry which is preliminary data.</text>
</comment>
<feature type="transmembrane region" description="Helical" evidence="8">
    <location>
        <begin position="240"/>
        <end position="261"/>
    </location>
</feature>
<dbReference type="EMBL" id="MHTO01000009">
    <property type="protein sequence ID" value="OHA62576.1"/>
    <property type="molecule type" value="Genomic_DNA"/>
</dbReference>
<feature type="non-terminal residue" evidence="9">
    <location>
        <position position="1"/>
    </location>
</feature>
<feature type="transmembrane region" description="Helical" evidence="8">
    <location>
        <begin position="160"/>
        <end position="186"/>
    </location>
</feature>
<dbReference type="Pfam" id="PF03222">
    <property type="entry name" value="Trp_Tyr_perm"/>
    <property type="match status" value="1"/>
</dbReference>
<keyword evidence="7 8" id="KW-0472">Membrane</keyword>
<keyword evidence="4" id="KW-0997">Cell inner membrane</keyword>
<evidence type="ECO:0000313" key="10">
    <source>
        <dbReference type="Proteomes" id="UP000179245"/>
    </source>
</evidence>
<feature type="transmembrane region" description="Helical" evidence="8">
    <location>
        <begin position="63"/>
        <end position="83"/>
    </location>
</feature>
<name>A0A1G2QQ00_9BACT</name>
<feature type="transmembrane region" description="Helical" evidence="8">
    <location>
        <begin position="95"/>
        <end position="116"/>
    </location>
</feature>
<dbReference type="GO" id="GO:0003333">
    <property type="term" value="P:amino acid transmembrane transport"/>
    <property type="evidence" value="ECO:0007669"/>
    <property type="project" value="InterPro"/>
</dbReference>
<dbReference type="AlphaFoldDB" id="A0A1G2QQ00"/>
<dbReference type="Gene3D" id="1.20.1740.10">
    <property type="entry name" value="Amino acid/polyamine transporter I"/>
    <property type="match status" value="1"/>
</dbReference>
<evidence type="ECO:0000313" key="9">
    <source>
        <dbReference type="EMBL" id="OHA62576.1"/>
    </source>
</evidence>
<feature type="transmembrane region" description="Helical" evidence="8">
    <location>
        <begin position="267"/>
        <end position="287"/>
    </location>
</feature>
<keyword evidence="5 8" id="KW-0812">Transmembrane</keyword>
<evidence type="ECO:0000256" key="4">
    <source>
        <dbReference type="ARBA" id="ARBA00022519"/>
    </source>
</evidence>
<evidence type="ECO:0000256" key="5">
    <source>
        <dbReference type="ARBA" id="ARBA00022692"/>
    </source>
</evidence>
<feature type="transmembrane region" description="Helical" evidence="8">
    <location>
        <begin position="131"/>
        <end position="148"/>
    </location>
</feature>
<feature type="transmembrane region" description="Helical" evidence="8">
    <location>
        <begin position="32"/>
        <end position="51"/>
    </location>
</feature>
<keyword evidence="6 8" id="KW-1133">Transmembrane helix</keyword>